<evidence type="ECO:0000313" key="2">
    <source>
        <dbReference type="EMBL" id="KAA3465673.1"/>
    </source>
</evidence>
<dbReference type="GO" id="GO:0004386">
    <property type="term" value="F:helicase activity"/>
    <property type="evidence" value="ECO:0007669"/>
    <property type="project" value="UniProtKB-KW"/>
</dbReference>
<keyword evidence="2" id="KW-0067">ATP-binding</keyword>
<accession>A0A5B6V9F2</accession>
<keyword evidence="3" id="KW-1185">Reference proteome</keyword>
<keyword evidence="2" id="KW-0347">Helicase</keyword>
<keyword evidence="1" id="KW-0812">Transmembrane</keyword>
<dbReference type="Proteomes" id="UP000325315">
    <property type="component" value="Unassembled WGS sequence"/>
</dbReference>
<feature type="transmembrane region" description="Helical" evidence="1">
    <location>
        <begin position="52"/>
        <end position="74"/>
    </location>
</feature>
<reference evidence="3" key="1">
    <citation type="journal article" date="2019" name="Plant Biotechnol. J.">
        <title>Genome sequencing of the Australian wild diploid species Gossypium australe highlights disease resistance and delayed gland morphogenesis.</title>
        <authorList>
            <person name="Cai Y."/>
            <person name="Cai X."/>
            <person name="Wang Q."/>
            <person name="Wang P."/>
            <person name="Zhang Y."/>
            <person name="Cai C."/>
            <person name="Xu Y."/>
            <person name="Wang K."/>
            <person name="Zhou Z."/>
            <person name="Wang C."/>
            <person name="Geng S."/>
            <person name="Li B."/>
            <person name="Dong Q."/>
            <person name="Hou Y."/>
            <person name="Wang H."/>
            <person name="Ai P."/>
            <person name="Liu Z."/>
            <person name="Yi F."/>
            <person name="Sun M."/>
            <person name="An G."/>
            <person name="Cheng J."/>
            <person name="Zhang Y."/>
            <person name="Shi Q."/>
            <person name="Xie Y."/>
            <person name="Shi X."/>
            <person name="Chang Y."/>
            <person name="Huang F."/>
            <person name="Chen Y."/>
            <person name="Hong S."/>
            <person name="Mi L."/>
            <person name="Sun Q."/>
            <person name="Zhang L."/>
            <person name="Zhou B."/>
            <person name="Peng R."/>
            <person name="Zhang X."/>
            <person name="Liu F."/>
        </authorList>
    </citation>
    <scope>NUCLEOTIDE SEQUENCE [LARGE SCALE GENOMIC DNA]</scope>
    <source>
        <strain evidence="3">cv. PA1801</strain>
    </source>
</reference>
<evidence type="ECO:0000313" key="3">
    <source>
        <dbReference type="Proteomes" id="UP000325315"/>
    </source>
</evidence>
<keyword evidence="2" id="KW-0547">Nucleotide-binding</keyword>
<evidence type="ECO:0000256" key="1">
    <source>
        <dbReference type="SAM" id="Phobius"/>
    </source>
</evidence>
<sequence length="107" mass="12011">MEKGVGGRGCMKERSFRRVHIGDHFSPRLRERGISRGSRWQISRRQRLRRGVVQSLSSLFFVLVLCICETAAGWRQAVDQGGKDGGRGKPAKVEEGFTVIYLALPPL</sequence>
<keyword evidence="2" id="KW-0378">Hydrolase</keyword>
<organism evidence="2 3">
    <name type="scientific">Gossypium australe</name>
    <dbReference type="NCBI Taxonomy" id="47621"/>
    <lineage>
        <taxon>Eukaryota</taxon>
        <taxon>Viridiplantae</taxon>
        <taxon>Streptophyta</taxon>
        <taxon>Embryophyta</taxon>
        <taxon>Tracheophyta</taxon>
        <taxon>Spermatophyta</taxon>
        <taxon>Magnoliopsida</taxon>
        <taxon>eudicotyledons</taxon>
        <taxon>Gunneridae</taxon>
        <taxon>Pentapetalae</taxon>
        <taxon>rosids</taxon>
        <taxon>malvids</taxon>
        <taxon>Malvales</taxon>
        <taxon>Malvaceae</taxon>
        <taxon>Malvoideae</taxon>
        <taxon>Gossypium</taxon>
    </lineage>
</organism>
<gene>
    <name evidence="2" type="ORF">EPI10_000817</name>
</gene>
<comment type="caution">
    <text evidence="2">The sequence shown here is derived from an EMBL/GenBank/DDBJ whole genome shotgun (WGS) entry which is preliminary data.</text>
</comment>
<proteinExistence type="predicted"/>
<protein>
    <submittedName>
        <fullName evidence="2">ATP-dependent DNA helicase Q-like 5 isoform X1</fullName>
    </submittedName>
</protein>
<dbReference type="AlphaFoldDB" id="A0A5B6V9F2"/>
<dbReference type="EMBL" id="SMMG02000007">
    <property type="protein sequence ID" value="KAA3465673.1"/>
    <property type="molecule type" value="Genomic_DNA"/>
</dbReference>
<keyword evidence="1" id="KW-1133">Transmembrane helix</keyword>
<dbReference type="OrthoDB" id="10261556at2759"/>
<name>A0A5B6V9F2_9ROSI</name>
<keyword evidence="1" id="KW-0472">Membrane</keyword>